<sequence>MPVKPCVRFGDQSILRSPPIAVFGRPSFLVPPSQYAKAPTGRSQMTDGQLSPDEQRALAALCADQSLARFLAPNFMRHLESLGLVERLNGGVIVSDEGRRRAEGLRSAYSF</sequence>
<dbReference type="Proteomes" id="UP000432089">
    <property type="component" value="Unassembled WGS sequence"/>
</dbReference>
<dbReference type="EMBL" id="VZDO01000027">
    <property type="protein sequence ID" value="KAB0676028.1"/>
    <property type="molecule type" value="Genomic_DNA"/>
</dbReference>
<gene>
    <name evidence="1" type="ORF">F6X38_22470</name>
</gene>
<name>A0A7V7PK94_9HYPH</name>
<dbReference type="AlphaFoldDB" id="A0A7V7PK94"/>
<reference evidence="1 2" key="1">
    <citation type="submission" date="2019-09" db="EMBL/GenBank/DDBJ databases">
        <title>YIM 132180 draft genome.</title>
        <authorList>
            <person name="Zhang K."/>
        </authorList>
    </citation>
    <scope>NUCLEOTIDE SEQUENCE [LARGE SCALE GENOMIC DNA]</scope>
    <source>
        <strain evidence="1 2">YIM 132180</strain>
    </source>
</reference>
<comment type="caution">
    <text evidence="1">The sequence shown here is derived from an EMBL/GenBank/DDBJ whole genome shotgun (WGS) entry which is preliminary data.</text>
</comment>
<protein>
    <submittedName>
        <fullName evidence="1">Uncharacterized protein</fullName>
    </submittedName>
</protein>
<evidence type="ECO:0000313" key="2">
    <source>
        <dbReference type="Proteomes" id="UP000432089"/>
    </source>
</evidence>
<dbReference type="RefSeq" id="WP_150973843.1">
    <property type="nucleotide sequence ID" value="NZ_VZDO01000027.1"/>
</dbReference>
<proteinExistence type="predicted"/>
<evidence type="ECO:0000313" key="1">
    <source>
        <dbReference type="EMBL" id="KAB0676028.1"/>
    </source>
</evidence>
<organism evidence="1 2">
    <name type="scientific">Plantimonas leprariae</name>
    <dbReference type="NCBI Taxonomy" id="2615207"/>
    <lineage>
        <taxon>Bacteria</taxon>
        <taxon>Pseudomonadati</taxon>
        <taxon>Pseudomonadota</taxon>
        <taxon>Alphaproteobacteria</taxon>
        <taxon>Hyphomicrobiales</taxon>
        <taxon>Aurantimonadaceae</taxon>
        <taxon>Plantimonas</taxon>
    </lineage>
</organism>
<keyword evidence="2" id="KW-1185">Reference proteome</keyword>
<accession>A0A7V7PK94</accession>